<evidence type="ECO:0000313" key="3">
    <source>
        <dbReference type="Proteomes" id="UP000823890"/>
    </source>
</evidence>
<keyword evidence="1" id="KW-1133">Transmembrane helix</keyword>
<keyword evidence="1" id="KW-0472">Membrane</keyword>
<evidence type="ECO:0000256" key="1">
    <source>
        <dbReference type="SAM" id="Phobius"/>
    </source>
</evidence>
<feature type="transmembrane region" description="Helical" evidence="1">
    <location>
        <begin position="115"/>
        <end position="138"/>
    </location>
</feature>
<dbReference type="EMBL" id="DWWO01000009">
    <property type="protein sequence ID" value="HJC33125.1"/>
    <property type="molecule type" value="Genomic_DNA"/>
</dbReference>
<name>A0A9D2NL14_9FIRM</name>
<reference evidence="2" key="1">
    <citation type="journal article" date="2021" name="PeerJ">
        <title>Extensive microbial diversity within the chicken gut microbiome revealed by metagenomics and culture.</title>
        <authorList>
            <person name="Gilroy R."/>
            <person name="Ravi A."/>
            <person name="Getino M."/>
            <person name="Pursley I."/>
            <person name="Horton D.L."/>
            <person name="Alikhan N.F."/>
            <person name="Baker D."/>
            <person name="Gharbi K."/>
            <person name="Hall N."/>
            <person name="Watson M."/>
            <person name="Adriaenssens E.M."/>
            <person name="Foster-Nyarko E."/>
            <person name="Jarju S."/>
            <person name="Secka A."/>
            <person name="Antonio M."/>
            <person name="Oren A."/>
            <person name="Chaudhuri R.R."/>
            <person name="La Ragione R."/>
            <person name="Hildebrand F."/>
            <person name="Pallen M.J."/>
        </authorList>
    </citation>
    <scope>NUCLEOTIDE SEQUENCE</scope>
    <source>
        <strain evidence="2">ChiW19-954</strain>
    </source>
</reference>
<comment type="caution">
    <text evidence="2">The sequence shown here is derived from an EMBL/GenBank/DDBJ whole genome shotgun (WGS) entry which is preliminary data.</text>
</comment>
<dbReference type="AlphaFoldDB" id="A0A9D2NL14"/>
<accession>A0A9D2NL14</accession>
<proteinExistence type="predicted"/>
<protein>
    <submittedName>
        <fullName evidence="2">Uncharacterized protein</fullName>
    </submittedName>
</protein>
<reference evidence="2" key="2">
    <citation type="submission" date="2021-04" db="EMBL/GenBank/DDBJ databases">
        <authorList>
            <person name="Gilroy R."/>
        </authorList>
    </citation>
    <scope>NUCLEOTIDE SEQUENCE</scope>
    <source>
        <strain evidence="2">ChiW19-954</strain>
    </source>
</reference>
<sequence length="145" mass="15519">MSFLKKQSVGFYFIILTVILAVAGTIAYLINCGTDYFSNLGINSGIMACLIIAIILELVMVIGSNTMGQNRLLDLIPVVSGALLMVAFALFVSARVAGIASIMSFERNASTMSDMMSAVVGIVLCFLAVLFNIVGSFFKVVKDEK</sequence>
<keyword evidence="1" id="KW-0812">Transmembrane</keyword>
<feature type="transmembrane region" description="Helical" evidence="1">
    <location>
        <begin position="42"/>
        <end position="63"/>
    </location>
</feature>
<dbReference type="Proteomes" id="UP000823890">
    <property type="component" value="Unassembled WGS sequence"/>
</dbReference>
<evidence type="ECO:0000313" key="2">
    <source>
        <dbReference type="EMBL" id="HJC33125.1"/>
    </source>
</evidence>
<feature type="transmembrane region" description="Helical" evidence="1">
    <location>
        <begin position="75"/>
        <end position="103"/>
    </location>
</feature>
<feature type="transmembrane region" description="Helical" evidence="1">
    <location>
        <begin position="9"/>
        <end position="30"/>
    </location>
</feature>
<organism evidence="2 3">
    <name type="scientific">Candidatus Mediterraneibacter faecipullorum</name>
    <dbReference type="NCBI Taxonomy" id="2838670"/>
    <lineage>
        <taxon>Bacteria</taxon>
        <taxon>Bacillati</taxon>
        <taxon>Bacillota</taxon>
        <taxon>Clostridia</taxon>
        <taxon>Lachnospirales</taxon>
        <taxon>Lachnospiraceae</taxon>
        <taxon>Mediterraneibacter</taxon>
    </lineage>
</organism>
<gene>
    <name evidence="2" type="ORF">H9758_00855</name>
</gene>